<sequence length="94" mass="10458">MCLNLIPSTVALDLQHGHFVPNIQLSFVCFNHHRRTDTHALPPNDAVLVNMLKARALSTLDLMAWNSGCGQCIFASSFSFTPLFVFLVVRCVVQ</sequence>
<evidence type="ECO:0000313" key="2">
    <source>
        <dbReference type="EMBL" id="KAL1256090.1"/>
    </source>
</evidence>
<dbReference type="EMBL" id="JAYMGO010000019">
    <property type="protein sequence ID" value="KAL1256090.1"/>
    <property type="molecule type" value="Genomic_DNA"/>
</dbReference>
<organism evidence="2 3">
    <name type="scientific">Cirrhinus molitorella</name>
    <name type="common">mud carp</name>
    <dbReference type="NCBI Taxonomy" id="172907"/>
    <lineage>
        <taxon>Eukaryota</taxon>
        <taxon>Metazoa</taxon>
        <taxon>Chordata</taxon>
        <taxon>Craniata</taxon>
        <taxon>Vertebrata</taxon>
        <taxon>Euteleostomi</taxon>
        <taxon>Actinopterygii</taxon>
        <taxon>Neopterygii</taxon>
        <taxon>Teleostei</taxon>
        <taxon>Ostariophysi</taxon>
        <taxon>Cypriniformes</taxon>
        <taxon>Cyprinidae</taxon>
        <taxon>Labeoninae</taxon>
        <taxon>Labeonini</taxon>
        <taxon>Cirrhinus</taxon>
    </lineage>
</organism>
<accession>A0ABR3LUU7</accession>
<evidence type="ECO:0000313" key="3">
    <source>
        <dbReference type="Proteomes" id="UP001558613"/>
    </source>
</evidence>
<evidence type="ECO:0000256" key="1">
    <source>
        <dbReference type="SAM" id="Phobius"/>
    </source>
</evidence>
<dbReference type="Proteomes" id="UP001558613">
    <property type="component" value="Unassembled WGS sequence"/>
</dbReference>
<reference evidence="2 3" key="1">
    <citation type="submission" date="2023-09" db="EMBL/GenBank/DDBJ databases">
        <authorList>
            <person name="Wang M."/>
        </authorList>
    </citation>
    <scope>NUCLEOTIDE SEQUENCE [LARGE SCALE GENOMIC DNA]</scope>
    <source>
        <strain evidence="2">GT-2023</strain>
        <tissue evidence="2">Liver</tissue>
    </source>
</reference>
<proteinExistence type="predicted"/>
<keyword evidence="1" id="KW-0472">Membrane</keyword>
<gene>
    <name evidence="2" type="ORF">QQF64_014151</name>
</gene>
<protein>
    <submittedName>
        <fullName evidence="2">Uncharacterized protein</fullName>
    </submittedName>
</protein>
<name>A0ABR3LUU7_9TELE</name>
<comment type="caution">
    <text evidence="2">The sequence shown here is derived from an EMBL/GenBank/DDBJ whole genome shotgun (WGS) entry which is preliminary data.</text>
</comment>
<keyword evidence="3" id="KW-1185">Reference proteome</keyword>
<feature type="transmembrane region" description="Helical" evidence="1">
    <location>
        <begin position="73"/>
        <end position="93"/>
    </location>
</feature>
<keyword evidence="1" id="KW-0812">Transmembrane</keyword>
<keyword evidence="1" id="KW-1133">Transmembrane helix</keyword>